<dbReference type="AlphaFoldDB" id="A0A7X5AP27"/>
<dbReference type="SUPFAM" id="SSF53383">
    <property type="entry name" value="PLP-dependent transferases"/>
    <property type="match status" value="1"/>
</dbReference>
<name>A0A7X5AP27_9GAMM</name>
<proteinExistence type="predicted"/>
<dbReference type="InterPro" id="IPR015424">
    <property type="entry name" value="PyrdxlP-dep_Trfase"/>
</dbReference>
<accession>A0A7X5AP27</accession>
<dbReference type="EMBL" id="WUTT01000001">
    <property type="protein sequence ID" value="NAW34715.1"/>
    <property type="molecule type" value="Genomic_DNA"/>
</dbReference>
<evidence type="ECO:0000313" key="1">
    <source>
        <dbReference type="EMBL" id="NAW34715.1"/>
    </source>
</evidence>
<evidence type="ECO:0000313" key="2">
    <source>
        <dbReference type="Proteomes" id="UP000487929"/>
    </source>
</evidence>
<comment type="caution">
    <text evidence="1">The sequence shown here is derived from an EMBL/GenBank/DDBJ whole genome shotgun (WGS) entry which is preliminary data.</text>
</comment>
<evidence type="ECO:0008006" key="3">
    <source>
        <dbReference type="Google" id="ProtNLM"/>
    </source>
</evidence>
<gene>
    <name evidence="1" type="ORF">GRB96_09825</name>
</gene>
<organism evidence="1 2">
    <name type="scientific">Halomonas alimentaria</name>
    <dbReference type="NCBI Taxonomy" id="147248"/>
    <lineage>
        <taxon>Bacteria</taxon>
        <taxon>Pseudomonadati</taxon>
        <taxon>Pseudomonadota</taxon>
        <taxon>Gammaproteobacteria</taxon>
        <taxon>Oceanospirillales</taxon>
        <taxon>Halomonadaceae</taxon>
        <taxon>Halomonas</taxon>
    </lineage>
</organism>
<reference evidence="1 2" key="1">
    <citation type="submission" date="2019-12" db="EMBL/GenBank/DDBJ databases">
        <title>Draft genome sequencing of Halomonas alimentaria DSM 15356.</title>
        <authorList>
            <person name="Pandiyan K."/>
            <person name="Kushwaha P."/>
            <person name="Gowdham M."/>
            <person name="Chakdar H."/>
            <person name="Singh A."/>
            <person name="Kumar M."/>
            <person name="Saxena A.K."/>
        </authorList>
    </citation>
    <scope>NUCLEOTIDE SEQUENCE [LARGE SCALE GENOMIC DNA]</scope>
    <source>
        <strain evidence="1 2">DSM 15356</strain>
    </source>
</reference>
<keyword evidence="2" id="KW-1185">Reference proteome</keyword>
<protein>
    <recommendedName>
        <fullName evidence="3">DegT/DnrJ/EryC1/StrS aminotransferase</fullName>
    </recommendedName>
</protein>
<sequence length="327" mass="36747">MVADKKAKSLGGYQGLELPFYGADLDKCKVKTNSARSALRIILSELTPKKIWLPAYTCDAVVQSVEAVGIEKEYYRLTSSFDVDASVRVGGDECILIVDYFGLSGDAVCRGLNRFGHRNTIVDCSQAYFSEYSEALATIYSPRKFFGLPDGGLLFSDDPRIKQPDIRDTTSESRMGHLISRITESPEAAYKKYQDAEEAIGELPVQGMSRLTERLLRSVNYDAARVSRTRNAQYLDKKLGEYNKLSLEIGEDIAPLCYPFLPNTATASRAELIKNRVFVPSYWPEVLQRSEGGSFEWDMVTNGLFLPCDQRYTEEDMERLVSLLAIR</sequence>
<dbReference type="RefSeq" id="WP_161431975.1">
    <property type="nucleotide sequence ID" value="NZ_WUTT01000001.1"/>
</dbReference>
<dbReference type="OrthoDB" id="8955051at2"/>
<dbReference type="Proteomes" id="UP000487929">
    <property type="component" value="Unassembled WGS sequence"/>
</dbReference>